<evidence type="ECO:0000256" key="2">
    <source>
        <dbReference type="ARBA" id="ARBA00008066"/>
    </source>
</evidence>
<evidence type="ECO:0000259" key="10">
    <source>
        <dbReference type="Pfam" id="PF01490"/>
    </source>
</evidence>
<feature type="transmembrane region" description="Helical" evidence="9">
    <location>
        <begin position="407"/>
        <end position="427"/>
    </location>
</feature>
<evidence type="ECO:0000256" key="8">
    <source>
        <dbReference type="SAM" id="MobiDB-lite"/>
    </source>
</evidence>
<feature type="transmembrane region" description="Helical" evidence="9">
    <location>
        <begin position="382"/>
        <end position="400"/>
    </location>
</feature>
<keyword evidence="3" id="KW-0813">Transport</keyword>
<evidence type="ECO:0000256" key="4">
    <source>
        <dbReference type="ARBA" id="ARBA00022692"/>
    </source>
</evidence>
<evidence type="ECO:0000256" key="1">
    <source>
        <dbReference type="ARBA" id="ARBA00004141"/>
    </source>
</evidence>
<feature type="domain" description="Amino acid transporter transmembrane" evidence="10">
    <location>
        <begin position="268"/>
        <end position="664"/>
    </location>
</feature>
<comment type="subcellular location">
    <subcellularLocation>
        <location evidence="1">Membrane</location>
        <topology evidence="1">Multi-pass membrane protein</topology>
    </subcellularLocation>
</comment>
<feature type="transmembrane region" description="Helical" evidence="9">
    <location>
        <begin position="643"/>
        <end position="666"/>
    </location>
</feature>
<feature type="transmembrane region" description="Helical" evidence="9">
    <location>
        <begin position="609"/>
        <end position="631"/>
    </location>
</feature>
<keyword evidence="5" id="KW-0029">Amino-acid transport</keyword>
<evidence type="ECO:0000256" key="3">
    <source>
        <dbReference type="ARBA" id="ARBA00022448"/>
    </source>
</evidence>
<feature type="transmembrane region" description="Helical" evidence="9">
    <location>
        <begin position="351"/>
        <end position="376"/>
    </location>
</feature>
<evidence type="ECO:0000256" key="5">
    <source>
        <dbReference type="ARBA" id="ARBA00022970"/>
    </source>
</evidence>
<sequence length="673" mass="74486">MFSKKEDNALQPPYETTDQGLSSSWGRQNISWDPAFGSSESSAFLDAPEEDNRASMTDHLEDSPKNRRPSIGVRFNSLTQRGGVNSIENFARSWTRAASFMEVIPNQQPFLIRNEGEQQEYEDPFRDTRDTEAAQLSITDLWTHQTDASQRSHTINAKNLADAHQLSLPRGSKSLLPQRENLKSMDSLLGADFNSANTSSLPGSLDTSYGTMQLDLPNSSRANVGELWRQKQESVSRKKSHSDLGEREPVLLKEVKQDGKTVLHVAGQSTYPQTVFNSTNVLIGIGILSLPLGFKYAGWILGMVIMLLSASITAYTAKLLSKCMDVDPSILTFADIAFVSYGEKARMATSFLFTIELMAVCVALIVVFSDTLGLLIPEVGVLQWKILCGLFLIPMGFLPLRLLSFSSVIGIFSCLAIVLIIFIDGIIKPHSPGSLIEPATTYLLPKNWLALPLSFGLLMSPWGGHSVFPNIYRDMRHPNKFMRAVKVSFTFTYLLDLFTAAIGILMFGDATSNEISSNILNMSDYPPTLSMFLSIFIAIIPITKVTLISRPIVSTIEVLAGITTPSSVNLEDNTKQSSLKRNISKFIVRVTVIVVFVLVSILFPEFDSLMAFMGSALCYSICVILPLLFYVKLFGSRISLRELIFCRCLIVISSVMAFLGTVFAFIPKRFIGI</sequence>
<feature type="compositionally biased region" description="Basic and acidic residues" evidence="8">
    <location>
        <begin position="50"/>
        <end position="65"/>
    </location>
</feature>
<evidence type="ECO:0000256" key="7">
    <source>
        <dbReference type="ARBA" id="ARBA00023136"/>
    </source>
</evidence>
<feature type="transmembrane region" description="Helical" evidence="9">
    <location>
        <begin position="296"/>
        <end position="315"/>
    </location>
</feature>
<organism evidence="11">
    <name type="scientific">Blumeria graminis f. sp. tritici 96224</name>
    <dbReference type="NCBI Taxonomy" id="1268274"/>
    <lineage>
        <taxon>Eukaryota</taxon>
        <taxon>Fungi</taxon>
        <taxon>Dikarya</taxon>
        <taxon>Ascomycota</taxon>
        <taxon>Pezizomycotina</taxon>
        <taxon>Leotiomycetes</taxon>
        <taxon>Erysiphales</taxon>
        <taxon>Erysiphaceae</taxon>
        <taxon>Blumeria</taxon>
    </lineage>
</organism>
<name>A0A381LEM8_BLUGR</name>
<dbReference type="PANTHER" id="PTHR22950:SF692">
    <property type="entry name" value="TRANSMEMBRANE AMINO ACID TRANSPORTER FAMILY PROTEIN"/>
    <property type="match status" value="1"/>
</dbReference>
<evidence type="ECO:0000256" key="6">
    <source>
        <dbReference type="ARBA" id="ARBA00022989"/>
    </source>
</evidence>
<dbReference type="EMBL" id="UIGY01000161">
    <property type="protein sequence ID" value="SUZ12040.1"/>
    <property type="molecule type" value="Genomic_DNA"/>
</dbReference>
<dbReference type="GO" id="GO:0005774">
    <property type="term" value="C:vacuolar membrane"/>
    <property type="evidence" value="ECO:0007669"/>
    <property type="project" value="TreeGrafter"/>
</dbReference>
<dbReference type="Pfam" id="PF01490">
    <property type="entry name" value="Aa_trans"/>
    <property type="match status" value="1"/>
</dbReference>
<keyword evidence="4 9" id="KW-0812">Transmembrane</keyword>
<evidence type="ECO:0000313" key="11">
    <source>
        <dbReference type="EMBL" id="SUZ12040.1"/>
    </source>
</evidence>
<feature type="transmembrane region" description="Helical" evidence="9">
    <location>
        <begin position="528"/>
        <end position="547"/>
    </location>
</feature>
<reference evidence="11" key="1">
    <citation type="submission" date="2018-07" db="EMBL/GenBank/DDBJ databases">
        <authorList>
            <person name="Quirk P.G."/>
            <person name="Krulwich T.A."/>
        </authorList>
    </citation>
    <scope>NUCLEOTIDE SEQUENCE</scope>
    <source>
        <strain evidence="11">96224</strain>
    </source>
</reference>
<feature type="transmembrane region" description="Helical" evidence="9">
    <location>
        <begin position="489"/>
        <end position="508"/>
    </location>
</feature>
<dbReference type="AlphaFoldDB" id="A0A381LEM8"/>
<keyword evidence="6 9" id="KW-1133">Transmembrane helix</keyword>
<proteinExistence type="inferred from homology"/>
<dbReference type="PANTHER" id="PTHR22950">
    <property type="entry name" value="AMINO ACID TRANSPORTER"/>
    <property type="match status" value="1"/>
</dbReference>
<dbReference type="InterPro" id="IPR013057">
    <property type="entry name" value="AA_transpt_TM"/>
</dbReference>
<accession>A0A381LEM8</accession>
<evidence type="ECO:0000256" key="9">
    <source>
        <dbReference type="SAM" id="Phobius"/>
    </source>
</evidence>
<dbReference type="GO" id="GO:0015179">
    <property type="term" value="F:L-amino acid transmembrane transporter activity"/>
    <property type="evidence" value="ECO:0007669"/>
    <property type="project" value="TreeGrafter"/>
</dbReference>
<feature type="compositionally biased region" description="Polar residues" evidence="8">
    <location>
        <begin position="14"/>
        <end position="31"/>
    </location>
</feature>
<feature type="transmembrane region" description="Helical" evidence="9">
    <location>
        <begin position="447"/>
        <end position="468"/>
    </location>
</feature>
<comment type="similarity">
    <text evidence="2">Belongs to the amino acid/polyamine transporter 2 family.</text>
</comment>
<dbReference type="OrthoDB" id="655540at2759"/>
<feature type="transmembrane region" description="Helical" evidence="9">
    <location>
        <begin position="586"/>
        <end position="603"/>
    </location>
</feature>
<feature type="region of interest" description="Disordered" evidence="8">
    <location>
        <begin position="1"/>
        <end position="71"/>
    </location>
</feature>
<gene>
    <name evidence="11" type="ORF">BGT96224V2_LOCUS5292</name>
</gene>
<protein>
    <submittedName>
        <fullName evidence="11">Bgt-953</fullName>
    </submittedName>
</protein>
<keyword evidence="7 9" id="KW-0472">Membrane</keyword>